<gene>
    <name evidence="11" type="ORF">SAMN05421823_103363</name>
</gene>
<dbReference type="Proteomes" id="UP000198510">
    <property type="component" value="Unassembled WGS sequence"/>
</dbReference>
<evidence type="ECO:0000256" key="5">
    <source>
        <dbReference type="ARBA" id="ARBA00022840"/>
    </source>
</evidence>
<evidence type="ECO:0000256" key="2">
    <source>
        <dbReference type="ARBA" id="ARBA00007577"/>
    </source>
</evidence>
<evidence type="ECO:0000256" key="1">
    <source>
        <dbReference type="ARBA" id="ARBA00004651"/>
    </source>
</evidence>
<feature type="domain" description="ABC transmembrane type-1" evidence="10">
    <location>
        <begin position="41"/>
        <end position="326"/>
    </location>
</feature>
<dbReference type="FunFam" id="3.40.50.300:FF:000251">
    <property type="entry name" value="ABC transporter B family member 19"/>
    <property type="match status" value="1"/>
</dbReference>
<evidence type="ECO:0000256" key="6">
    <source>
        <dbReference type="ARBA" id="ARBA00022989"/>
    </source>
</evidence>
<dbReference type="Pfam" id="PF00664">
    <property type="entry name" value="ABC_membrane"/>
    <property type="match status" value="1"/>
</dbReference>
<dbReference type="RefSeq" id="WP_089681369.1">
    <property type="nucleotide sequence ID" value="NZ_FNFO01000003.1"/>
</dbReference>
<dbReference type="CDD" id="cd03249">
    <property type="entry name" value="ABC_MTABC3_MDL1_MDL2"/>
    <property type="match status" value="1"/>
</dbReference>
<dbReference type="Gene3D" id="3.40.50.300">
    <property type="entry name" value="P-loop containing nucleotide triphosphate hydrolases"/>
    <property type="match status" value="1"/>
</dbReference>
<dbReference type="SUPFAM" id="SSF52540">
    <property type="entry name" value="P-loop containing nucleoside triphosphate hydrolases"/>
    <property type="match status" value="1"/>
</dbReference>
<feature type="transmembrane region" description="Helical" evidence="8">
    <location>
        <begin position="81"/>
        <end position="103"/>
    </location>
</feature>
<dbReference type="InterPro" id="IPR011527">
    <property type="entry name" value="ABC1_TM_dom"/>
</dbReference>
<name>A0A1G9E6G9_9BACT</name>
<dbReference type="EMBL" id="FNFO01000003">
    <property type="protein sequence ID" value="SDK71678.1"/>
    <property type="molecule type" value="Genomic_DNA"/>
</dbReference>
<evidence type="ECO:0000256" key="8">
    <source>
        <dbReference type="SAM" id="Phobius"/>
    </source>
</evidence>
<dbReference type="Gene3D" id="1.20.1560.10">
    <property type="entry name" value="ABC transporter type 1, transmembrane domain"/>
    <property type="match status" value="1"/>
</dbReference>
<dbReference type="AlphaFoldDB" id="A0A1G9E6G9"/>
<dbReference type="Pfam" id="PF00005">
    <property type="entry name" value="ABC_tran"/>
    <property type="match status" value="1"/>
</dbReference>
<evidence type="ECO:0000256" key="4">
    <source>
        <dbReference type="ARBA" id="ARBA00022741"/>
    </source>
</evidence>
<evidence type="ECO:0000313" key="12">
    <source>
        <dbReference type="Proteomes" id="UP000198510"/>
    </source>
</evidence>
<evidence type="ECO:0000256" key="3">
    <source>
        <dbReference type="ARBA" id="ARBA00022692"/>
    </source>
</evidence>
<keyword evidence="3 8" id="KW-0812">Transmembrane</keyword>
<dbReference type="OrthoDB" id="9769115at2"/>
<evidence type="ECO:0000259" key="10">
    <source>
        <dbReference type="PROSITE" id="PS50929"/>
    </source>
</evidence>
<feature type="transmembrane region" description="Helical" evidence="8">
    <location>
        <begin position="39"/>
        <end position="61"/>
    </location>
</feature>
<feature type="transmembrane region" description="Helical" evidence="8">
    <location>
        <begin position="184"/>
        <end position="204"/>
    </location>
</feature>
<accession>A0A1G9E6G9</accession>
<dbReference type="PANTHER" id="PTHR43394">
    <property type="entry name" value="ATP-DEPENDENT PERMEASE MDL1, MITOCHONDRIAL"/>
    <property type="match status" value="1"/>
</dbReference>
<proteinExistence type="inferred from homology"/>
<dbReference type="InterPro" id="IPR017871">
    <property type="entry name" value="ABC_transporter-like_CS"/>
</dbReference>
<reference evidence="11 12" key="1">
    <citation type="submission" date="2016-10" db="EMBL/GenBank/DDBJ databases">
        <authorList>
            <person name="de Groot N.N."/>
        </authorList>
    </citation>
    <scope>NUCLEOTIDE SEQUENCE [LARGE SCALE GENOMIC DNA]</scope>
    <source>
        <strain evidence="11 12">DSM 25186</strain>
    </source>
</reference>
<dbReference type="SMART" id="SM00382">
    <property type="entry name" value="AAA"/>
    <property type="match status" value="1"/>
</dbReference>
<dbReference type="PANTHER" id="PTHR43394:SF1">
    <property type="entry name" value="ATP-BINDING CASSETTE SUB-FAMILY B MEMBER 10, MITOCHONDRIAL"/>
    <property type="match status" value="1"/>
</dbReference>
<dbReference type="InterPro" id="IPR003593">
    <property type="entry name" value="AAA+_ATPase"/>
</dbReference>
<feature type="domain" description="ABC transporter" evidence="9">
    <location>
        <begin position="360"/>
        <end position="596"/>
    </location>
</feature>
<dbReference type="SUPFAM" id="SSF90123">
    <property type="entry name" value="ABC transporter transmembrane region"/>
    <property type="match status" value="1"/>
</dbReference>
<dbReference type="PROSITE" id="PS50929">
    <property type="entry name" value="ABC_TM1F"/>
    <property type="match status" value="1"/>
</dbReference>
<dbReference type="InterPro" id="IPR036640">
    <property type="entry name" value="ABC1_TM_sf"/>
</dbReference>
<feature type="transmembrane region" description="Helical" evidence="8">
    <location>
        <begin position="300"/>
        <end position="321"/>
    </location>
</feature>
<dbReference type="GO" id="GO:0016887">
    <property type="term" value="F:ATP hydrolysis activity"/>
    <property type="evidence" value="ECO:0007669"/>
    <property type="project" value="InterPro"/>
</dbReference>
<dbReference type="GO" id="GO:0015421">
    <property type="term" value="F:ABC-type oligopeptide transporter activity"/>
    <property type="evidence" value="ECO:0007669"/>
    <property type="project" value="TreeGrafter"/>
</dbReference>
<dbReference type="InterPro" id="IPR003439">
    <property type="entry name" value="ABC_transporter-like_ATP-bd"/>
</dbReference>
<evidence type="ECO:0000256" key="7">
    <source>
        <dbReference type="ARBA" id="ARBA00023136"/>
    </source>
</evidence>
<comment type="subcellular location">
    <subcellularLocation>
        <location evidence="1">Cell membrane</location>
        <topology evidence="1">Multi-pass membrane protein</topology>
    </subcellularLocation>
</comment>
<organism evidence="11 12">
    <name type="scientific">Catalinimonas alkaloidigena</name>
    <dbReference type="NCBI Taxonomy" id="1075417"/>
    <lineage>
        <taxon>Bacteria</taxon>
        <taxon>Pseudomonadati</taxon>
        <taxon>Bacteroidota</taxon>
        <taxon>Cytophagia</taxon>
        <taxon>Cytophagales</taxon>
        <taxon>Catalimonadaceae</taxon>
        <taxon>Catalinimonas</taxon>
    </lineage>
</organism>
<keyword evidence="7 8" id="KW-0472">Membrane</keyword>
<comment type="similarity">
    <text evidence="2">Belongs to the ABC transporter superfamily. ABCB family. Multidrug resistance exporter (TC 3.A.1.201) subfamily.</text>
</comment>
<dbReference type="InterPro" id="IPR027417">
    <property type="entry name" value="P-loop_NTPase"/>
</dbReference>
<dbReference type="PROSITE" id="PS00211">
    <property type="entry name" value="ABC_TRANSPORTER_1"/>
    <property type="match status" value="1"/>
</dbReference>
<dbReference type="GO" id="GO:0005886">
    <property type="term" value="C:plasma membrane"/>
    <property type="evidence" value="ECO:0007669"/>
    <property type="project" value="UniProtKB-SubCell"/>
</dbReference>
<sequence length="605" mass="67058">MAKRFRSDVSEDDKKVKVNKQGLQHLRQIFGFIRPYRGYFAGGLLFLLFSSLMSMVFPFITGKLVDSVGENTEGLFANRNQIALFMIGILVLQGLFSYSRIWLFAKMVEQALRDIRLALYQKMMSLGIPFFEQSRVGELNSRITNDITQLQSTFSTTLAELLRQIAILIVGIGIIAFRSPQLTLVMLLSFPVLIVAAIFFGKFIRKLSKQVQDDLAQANTVVEETLQAVQVVKSFTNERYEVGRYSTALERVVRNALSAARYRGLFFASFIIFSLFGGIVLVLWYGLGLVAEGTMTIGDLVSFIIYTMFIGGAVGGMGDLYGQLQKSIGASERVLDILNTPGELDLTQPEVPVPALRGHVTYEHVRFAYPTRPDVTVLKDLSLEVLPGQKIALVGHSGAGKSTIVQLLMRFHQVEGGRICIDDQPVHDMDLTALRHHIGIVPQEVMLFGGTIRENIAYGKPGATEQEVIEAARKANAWSFISAFPEGLSTVVGERGVKLSGGQRQRIAIARAILKNPTILVLDEATSSLDAESERVVQEALDVLMENRTTIIIAHRLATIRKVDRIYVIGDGQVVEAGTHAELAHLEEGVYQHLLRLQFEPQQVG</sequence>
<keyword evidence="6 8" id="KW-1133">Transmembrane helix</keyword>
<dbReference type="InterPro" id="IPR039421">
    <property type="entry name" value="Type_1_exporter"/>
</dbReference>
<protein>
    <submittedName>
        <fullName evidence="11">ABC-type multidrug transport system, ATPase and permease component</fullName>
    </submittedName>
</protein>
<keyword evidence="12" id="KW-1185">Reference proteome</keyword>
<dbReference type="GO" id="GO:0005524">
    <property type="term" value="F:ATP binding"/>
    <property type="evidence" value="ECO:0007669"/>
    <property type="project" value="UniProtKB-KW"/>
</dbReference>
<evidence type="ECO:0000259" key="9">
    <source>
        <dbReference type="PROSITE" id="PS50893"/>
    </source>
</evidence>
<dbReference type="PROSITE" id="PS50893">
    <property type="entry name" value="ABC_TRANSPORTER_2"/>
    <property type="match status" value="1"/>
</dbReference>
<feature type="transmembrane region" description="Helical" evidence="8">
    <location>
        <begin position="264"/>
        <end position="288"/>
    </location>
</feature>
<dbReference type="CDD" id="cd18576">
    <property type="entry name" value="ABC_6TM_bac_exporter_ABCB8_10_like"/>
    <property type="match status" value="1"/>
</dbReference>
<keyword evidence="5" id="KW-0067">ATP-binding</keyword>
<keyword evidence="4" id="KW-0547">Nucleotide-binding</keyword>
<dbReference type="STRING" id="1075417.SAMN05421823_103363"/>
<evidence type="ECO:0000313" key="11">
    <source>
        <dbReference type="EMBL" id="SDK71678.1"/>
    </source>
</evidence>
<feature type="transmembrane region" description="Helical" evidence="8">
    <location>
        <begin position="161"/>
        <end position="178"/>
    </location>
</feature>